<feature type="compositionally biased region" description="Low complexity" evidence="1">
    <location>
        <begin position="183"/>
        <end position="209"/>
    </location>
</feature>
<evidence type="ECO:0000313" key="2">
    <source>
        <dbReference type="EMBL" id="PAV55997.1"/>
    </source>
</evidence>
<feature type="compositionally biased region" description="Low complexity" evidence="1">
    <location>
        <begin position="453"/>
        <end position="515"/>
    </location>
</feature>
<sequence>MIFIKPLPSYCVILIPVVRHRLSDASLHNDRGQRQKSGRKWPHPQPADPAAGLYQEDMLRLRSLPHRLTLQPLQFPRITAMQASLPVAPIGQQGAYIGGVGGGQPSSSYSSGGDQGYSQQQPSGGYSNGGQQEISQPAQPIQPIPFYGQPAPSQNAQPQQQQVTTEEGTQFPSGGGSETQVQPAVETVEQPAAPAPEPVVNANQPAPAQTDTSSIVQTNSQSLPSSISNTPVQVSAPSGSSGTDTALSPQTITFTEPSGGGEIIQSQSVAPAVSNPGGFQGSSQVASGNDNNHESFDYDEGPGQTGQSASSISAGSGPAPIAPGPSSSSSSVSSSAVAPAPATSNGGSSSASSSSEEGGSTDYDGGEVVGGEDGGPAASSGTAVSTQSNSNGDGDEAEPVPAVPVTQPVTSAPSTSAAVWNSPAPSSSNSSPQPAVNVATSGSDYDEAVGQDNSNNVAPSQPAPAPSVSVAQPAPANTYTPTNTGSQAQNTATSSQSGSNSGSSQVSAPASSTSSEVDDSARGGYRGKIRVKARKAKVGKFHVLASGALTQHVNSAVKSRDLIRTYNGIISSYRKASRYA</sequence>
<name>A0A2A2J2Z1_9BILA</name>
<dbReference type="EMBL" id="LIAE01010731">
    <property type="protein sequence ID" value="PAV55997.1"/>
    <property type="molecule type" value="Genomic_DNA"/>
</dbReference>
<feature type="compositionally biased region" description="Polar residues" evidence="1">
    <location>
        <begin position="210"/>
        <end position="256"/>
    </location>
</feature>
<evidence type="ECO:0000313" key="3">
    <source>
        <dbReference type="Proteomes" id="UP000218231"/>
    </source>
</evidence>
<feature type="compositionally biased region" description="Polar residues" evidence="1">
    <location>
        <begin position="281"/>
        <end position="290"/>
    </location>
</feature>
<dbReference type="Proteomes" id="UP000218231">
    <property type="component" value="Unassembled WGS sequence"/>
</dbReference>
<accession>A0A2A2J2Z1</accession>
<feature type="compositionally biased region" description="Polar residues" evidence="1">
    <location>
        <begin position="379"/>
        <end position="392"/>
    </location>
</feature>
<comment type="caution">
    <text evidence="2">The sequence shown here is derived from an EMBL/GenBank/DDBJ whole genome shotgun (WGS) entry which is preliminary data.</text>
</comment>
<reference evidence="2 3" key="1">
    <citation type="journal article" date="2017" name="Curr. Biol.">
        <title>Genome architecture and evolution of a unichromosomal asexual nematode.</title>
        <authorList>
            <person name="Fradin H."/>
            <person name="Zegar C."/>
            <person name="Gutwein M."/>
            <person name="Lucas J."/>
            <person name="Kovtun M."/>
            <person name="Corcoran D."/>
            <person name="Baugh L.R."/>
            <person name="Kiontke K."/>
            <person name="Gunsalus K."/>
            <person name="Fitch D.H."/>
            <person name="Piano F."/>
        </authorList>
    </citation>
    <scope>NUCLEOTIDE SEQUENCE [LARGE SCALE GENOMIC DNA]</scope>
    <source>
        <strain evidence="2">PF1309</strain>
    </source>
</reference>
<feature type="compositionally biased region" description="Polar residues" evidence="1">
    <location>
        <begin position="163"/>
        <end position="182"/>
    </location>
</feature>
<dbReference type="AlphaFoldDB" id="A0A2A2J2Z1"/>
<protein>
    <submittedName>
        <fullName evidence="2">Uncharacterized protein</fullName>
    </submittedName>
</protein>
<feature type="compositionally biased region" description="Low complexity" evidence="1">
    <location>
        <begin position="105"/>
        <end position="162"/>
    </location>
</feature>
<organism evidence="2 3">
    <name type="scientific">Diploscapter pachys</name>
    <dbReference type="NCBI Taxonomy" id="2018661"/>
    <lineage>
        <taxon>Eukaryota</taxon>
        <taxon>Metazoa</taxon>
        <taxon>Ecdysozoa</taxon>
        <taxon>Nematoda</taxon>
        <taxon>Chromadorea</taxon>
        <taxon>Rhabditida</taxon>
        <taxon>Rhabditina</taxon>
        <taxon>Rhabditomorpha</taxon>
        <taxon>Rhabditoidea</taxon>
        <taxon>Rhabditidae</taxon>
        <taxon>Diploscapter</taxon>
    </lineage>
</organism>
<keyword evidence="3" id="KW-1185">Reference proteome</keyword>
<feature type="compositionally biased region" description="Low complexity" evidence="1">
    <location>
        <begin position="308"/>
        <end position="361"/>
    </location>
</feature>
<gene>
    <name evidence="2" type="ORF">WR25_14361</name>
</gene>
<feature type="compositionally biased region" description="Low complexity" evidence="1">
    <location>
        <begin position="399"/>
        <end position="438"/>
    </location>
</feature>
<proteinExistence type="predicted"/>
<feature type="region of interest" description="Disordered" evidence="1">
    <location>
        <begin position="26"/>
        <end position="50"/>
    </location>
</feature>
<evidence type="ECO:0000256" key="1">
    <source>
        <dbReference type="SAM" id="MobiDB-lite"/>
    </source>
</evidence>
<feature type="region of interest" description="Disordered" evidence="1">
    <location>
        <begin position="98"/>
        <end position="528"/>
    </location>
</feature>